<dbReference type="InterPro" id="IPR011146">
    <property type="entry name" value="HIT-like"/>
</dbReference>
<dbReference type="EMBL" id="AL445563">
    <property type="protein sequence ID" value="CAC13181.1"/>
    <property type="molecule type" value="Genomic_DNA"/>
</dbReference>
<dbReference type="PIR" id="H90512">
    <property type="entry name" value="H90512"/>
</dbReference>
<reference evidence="5 6" key="1">
    <citation type="journal article" date="2001" name="Nucleic Acids Res.">
        <title>The complete genome sequence of the murine respiratory pathogen Mycoplasma pulmonis.</title>
        <authorList>
            <person name="Chambaud I."/>
            <person name="Heilig R."/>
            <person name="Ferris S."/>
            <person name="Barbe V."/>
            <person name="Samson D."/>
            <person name="Galisson F."/>
            <person name="Moszer I."/>
            <person name="Dybvig K."/>
            <person name="Wroblewski H."/>
            <person name="Viari A."/>
            <person name="Rocha E.P.C."/>
            <person name="Blanchard A."/>
        </authorList>
    </citation>
    <scope>NUCLEOTIDE SEQUENCE [LARGE SCALE GENOMIC DNA]</scope>
    <source>
        <strain evidence="5 6">UAB CTIP</strain>
    </source>
</reference>
<keyword evidence="6" id="KW-1185">Reference proteome</keyword>
<dbReference type="AlphaFoldDB" id="Q98RK0"/>
<dbReference type="KEGG" id="mpu:MYPU_0080"/>
<dbReference type="SUPFAM" id="SSF54197">
    <property type="entry name" value="HIT-like"/>
    <property type="match status" value="1"/>
</dbReference>
<evidence type="ECO:0000256" key="2">
    <source>
        <dbReference type="PIRSR" id="PIRSR601310-3"/>
    </source>
</evidence>
<dbReference type="PROSITE" id="PS51084">
    <property type="entry name" value="HIT_2"/>
    <property type="match status" value="1"/>
</dbReference>
<evidence type="ECO:0000313" key="6">
    <source>
        <dbReference type="Proteomes" id="UP000000528"/>
    </source>
</evidence>
<dbReference type="BioCyc" id="MPUL272635:G1GT6-8-MONOMER"/>
<accession>Q98RK0</accession>
<feature type="active site" description="Tele-AMP-histidine intermediate" evidence="1">
    <location>
        <position position="102"/>
    </location>
</feature>
<dbReference type="RefSeq" id="WP_010924812.1">
    <property type="nucleotide sequence ID" value="NC_002771.1"/>
</dbReference>
<dbReference type="InterPro" id="IPR054919">
    <property type="entry name" value="M_plasma_HinT"/>
</dbReference>
<dbReference type="Proteomes" id="UP000000528">
    <property type="component" value="Chromosome"/>
</dbReference>
<dbReference type="InterPro" id="IPR001310">
    <property type="entry name" value="Histidine_triad_HIT"/>
</dbReference>
<dbReference type="InterPro" id="IPR019808">
    <property type="entry name" value="Histidine_triad_CS"/>
</dbReference>
<evidence type="ECO:0000256" key="1">
    <source>
        <dbReference type="PIRSR" id="PIRSR601310-1"/>
    </source>
</evidence>
<dbReference type="PANTHER" id="PTHR47670:SF1">
    <property type="entry name" value="ADENYLYLSULFATASE HINT3"/>
    <property type="match status" value="1"/>
</dbReference>
<feature type="domain" description="HIT" evidence="4">
    <location>
        <begin position="8"/>
        <end position="116"/>
    </location>
</feature>
<name>Q98RK0_MYCPU</name>
<evidence type="ECO:0000256" key="3">
    <source>
        <dbReference type="PROSITE-ProRule" id="PRU00464"/>
    </source>
</evidence>
<dbReference type="PRINTS" id="PR00332">
    <property type="entry name" value="HISTRIAD"/>
</dbReference>
<dbReference type="NCBIfam" id="NF045834">
    <property type="entry name" value="M_plasma_HinT"/>
    <property type="match status" value="1"/>
</dbReference>
<sequence length="116" mass="13623">MSDNIHSIFKKIIDRKEPAQIIYEDDQAIAIMDKFPYNPGHFLVIPKKHSTNLKDIEEQSINHLMKIAIKLAKEKIENKEFEDFKLIINNGEKAGQVVYHTHIHIIPFRKKEGHEH</sequence>
<dbReference type="GO" id="GO:0009150">
    <property type="term" value="P:purine ribonucleotide metabolic process"/>
    <property type="evidence" value="ECO:0007669"/>
    <property type="project" value="TreeGrafter"/>
</dbReference>
<evidence type="ECO:0000259" key="4">
    <source>
        <dbReference type="PROSITE" id="PS51084"/>
    </source>
</evidence>
<dbReference type="HOGENOM" id="CLU_056776_3_2_14"/>
<gene>
    <name evidence="5" type="ordered locus">MYPU_0080</name>
</gene>
<dbReference type="Pfam" id="PF01230">
    <property type="entry name" value="HIT"/>
    <property type="match status" value="1"/>
</dbReference>
<dbReference type="PANTHER" id="PTHR47670">
    <property type="entry name" value="ADENYLYLSULFATASE HINT3"/>
    <property type="match status" value="1"/>
</dbReference>
<dbReference type="GO" id="GO:0047627">
    <property type="term" value="F:adenylylsulfatase activity"/>
    <property type="evidence" value="ECO:0007669"/>
    <property type="project" value="TreeGrafter"/>
</dbReference>
<dbReference type="InterPro" id="IPR036265">
    <property type="entry name" value="HIT-like_sf"/>
</dbReference>
<dbReference type="GO" id="GO:0006790">
    <property type="term" value="P:sulfur compound metabolic process"/>
    <property type="evidence" value="ECO:0007669"/>
    <property type="project" value="TreeGrafter"/>
</dbReference>
<evidence type="ECO:0000313" key="5">
    <source>
        <dbReference type="EMBL" id="CAC13181.1"/>
    </source>
</evidence>
<dbReference type="Gene3D" id="3.30.428.10">
    <property type="entry name" value="HIT-like"/>
    <property type="match status" value="1"/>
</dbReference>
<organism evidence="6">
    <name type="scientific">Mycoplasmopsis pulmonis (strain UAB CTIP)</name>
    <name type="common">Mycoplasma pulmonis</name>
    <dbReference type="NCBI Taxonomy" id="272635"/>
    <lineage>
        <taxon>Bacteria</taxon>
        <taxon>Bacillati</taxon>
        <taxon>Mycoplasmatota</taxon>
        <taxon>Mycoplasmoidales</taxon>
        <taxon>Metamycoplasmataceae</taxon>
        <taxon>Mycoplasmopsis</taxon>
    </lineage>
</organism>
<dbReference type="PROSITE" id="PS00892">
    <property type="entry name" value="HIT_1"/>
    <property type="match status" value="1"/>
</dbReference>
<protein>
    <submittedName>
        <fullName evidence="5">HIT-LIKE PROTEIN (CELL CYCLE REGULATION)</fullName>
    </submittedName>
</protein>
<dbReference type="STRING" id="272635.gene:17576587"/>
<proteinExistence type="predicted"/>
<feature type="short sequence motif" description="Histidine triad motif" evidence="2 3">
    <location>
        <begin position="100"/>
        <end position="104"/>
    </location>
</feature>
<dbReference type="eggNOG" id="COG0537">
    <property type="taxonomic scope" value="Bacteria"/>
</dbReference>